<dbReference type="InterPro" id="IPR000415">
    <property type="entry name" value="Nitroreductase-like"/>
</dbReference>
<dbReference type="InterPro" id="IPR029479">
    <property type="entry name" value="Nitroreductase"/>
</dbReference>
<organism evidence="2 3">
    <name type="scientific">Pseudoxanthomonas kaohsiungensis</name>
    <dbReference type="NCBI Taxonomy" id="283923"/>
    <lineage>
        <taxon>Bacteria</taxon>
        <taxon>Pseudomonadati</taxon>
        <taxon>Pseudomonadota</taxon>
        <taxon>Gammaproteobacteria</taxon>
        <taxon>Lysobacterales</taxon>
        <taxon>Lysobacteraceae</taxon>
        <taxon>Pseudoxanthomonas</taxon>
    </lineage>
</organism>
<dbReference type="Proteomes" id="UP001597033">
    <property type="component" value="Unassembled WGS sequence"/>
</dbReference>
<dbReference type="EMBL" id="JBHTKN010000004">
    <property type="protein sequence ID" value="MFD1042280.1"/>
    <property type="molecule type" value="Genomic_DNA"/>
</dbReference>
<name>A0ABW3LZU4_9GAMM</name>
<dbReference type="InterPro" id="IPR030965">
    <property type="entry name" value="SagB-rel_DH_2"/>
</dbReference>
<dbReference type="NCBIfam" id="TIGR04511">
    <property type="entry name" value="SagB_rel_DH_2"/>
    <property type="match status" value="1"/>
</dbReference>
<dbReference type="InterPro" id="IPR052544">
    <property type="entry name" value="Bacteriocin_Proc_Enz"/>
</dbReference>
<reference evidence="3" key="1">
    <citation type="journal article" date="2019" name="Int. J. Syst. Evol. Microbiol.">
        <title>The Global Catalogue of Microorganisms (GCM) 10K type strain sequencing project: providing services to taxonomists for standard genome sequencing and annotation.</title>
        <authorList>
            <consortium name="The Broad Institute Genomics Platform"/>
            <consortium name="The Broad Institute Genome Sequencing Center for Infectious Disease"/>
            <person name="Wu L."/>
            <person name="Ma J."/>
        </authorList>
    </citation>
    <scope>NUCLEOTIDE SEQUENCE [LARGE SCALE GENOMIC DNA]</scope>
    <source>
        <strain evidence="3">CCUG 55854</strain>
    </source>
</reference>
<sequence>MRVRRCAVTYIEPREHAEFDLGSLLAGGGGAVRRQEWIAHAPHLPGEVVLDIAEVECLGRLSPREWVEPGILGAASTALPKLLECGLVLAEDGAGGGEAKLRDSHWWPPAAMLHRASRWRGCDAAAATEAAGLATAEGLRSNLGSPPPAVVARASPDDRVPLPRAAGAGFDELLKRRATCRNFASRPLSAEVLGAMMQRVFSAQEIWQVEDDTVFLKKGSPSGGGLHPTEAYLIVQNVEGLAPGLYHYHAIEHALEPMPAPEDSLEELALRTVAGQYWFANAPVMVAMATRFGRCFWKYRRHPKAYRAVTMDVGHLSQTLYLAATDLGLGAFVTCAINEADIEEALGLDPLEEGVMALGGFGWRGDLMNNAEFDPAGHVWRT</sequence>
<accession>A0ABW3LZU4</accession>
<proteinExistence type="predicted"/>
<dbReference type="PANTHER" id="PTHR43745">
    <property type="entry name" value="NITROREDUCTASE MJ1384-RELATED"/>
    <property type="match status" value="1"/>
</dbReference>
<dbReference type="Pfam" id="PF00881">
    <property type="entry name" value="Nitroreductase"/>
    <property type="match status" value="1"/>
</dbReference>
<dbReference type="PANTHER" id="PTHR43745:SF2">
    <property type="entry name" value="NITROREDUCTASE MJ1384-RELATED"/>
    <property type="match status" value="1"/>
</dbReference>
<dbReference type="NCBIfam" id="TIGR03605">
    <property type="entry name" value="antibiot_sagB"/>
    <property type="match status" value="1"/>
</dbReference>
<comment type="caution">
    <text evidence="2">The sequence shown here is derived from an EMBL/GenBank/DDBJ whole genome shotgun (WGS) entry which is preliminary data.</text>
</comment>
<dbReference type="CDD" id="cd02142">
    <property type="entry name" value="McbC_SagB-like_oxidoreductase"/>
    <property type="match status" value="1"/>
</dbReference>
<gene>
    <name evidence="2" type="ORF">ACFQ2N_07955</name>
</gene>
<dbReference type="InterPro" id="IPR020051">
    <property type="entry name" value="SagB-type_dehydrogenase"/>
</dbReference>
<feature type="domain" description="Nitroreductase" evidence="1">
    <location>
        <begin position="174"/>
        <end position="363"/>
    </location>
</feature>
<dbReference type="RefSeq" id="WP_162378385.1">
    <property type="nucleotide sequence ID" value="NZ_JBHTKN010000004.1"/>
</dbReference>
<evidence type="ECO:0000259" key="1">
    <source>
        <dbReference type="Pfam" id="PF00881"/>
    </source>
</evidence>
<protein>
    <submittedName>
        <fullName evidence="2">Peptide maturation dehydrogenase</fullName>
    </submittedName>
</protein>
<evidence type="ECO:0000313" key="2">
    <source>
        <dbReference type="EMBL" id="MFD1042280.1"/>
    </source>
</evidence>
<dbReference type="Gene3D" id="3.40.109.10">
    <property type="entry name" value="NADH Oxidase"/>
    <property type="match status" value="1"/>
</dbReference>
<keyword evidence="3" id="KW-1185">Reference proteome</keyword>
<evidence type="ECO:0000313" key="3">
    <source>
        <dbReference type="Proteomes" id="UP001597033"/>
    </source>
</evidence>
<dbReference type="SUPFAM" id="SSF55469">
    <property type="entry name" value="FMN-dependent nitroreductase-like"/>
    <property type="match status" value="1"/>
</dbReference>